<dbReference type="Proteomes" id="UP001595752">
    <property type="component" value="Unassembled WGS sequence"/>
</dbReference>
<keyword evidence="1" id="KW-1133">Transmembrane helix</keyword>
<feature type="transmembrane region" description="Helical" evidence="1">
    <location>
        <begin position="36"/>
        <end position="55"/>
    </location>
</feature>
<accession>A0ABV8B6S0</accession>
<evidence type="ECO:0000256" key="1">
    <source>
        <dbReference type="SAM" id="Phobius"/>
    </source>
</evidence>
<comment type="caution">
    <text evidence="2">The sequence shown here is derived from an EMBL/GenBank/DDBJ whole genome shotgun (WGS) entry which is preliminary data.</text>
</comment>
<sequence>MNRMQILCTCLFICLTLSIAIYGIVEEAEILGRTNQIAYGLIVTPSLSMTAGLVNKPRGLKTLFKKSFLMMILSFIFLGLLGRIYYEGFKEGFVEWGRALVFQVLEFLFAL</sequence>
<keyword evidence="3" id="KW-1185">Reference proteome</keyword>
<evidence type="ECO:0000313" key="3">
    <source>
        <dbReference type="Proteomes" id="UP001595752"/>
    </source>
</evidence>
<keyword evidence="1" id="KW-0812">Transmembrane</keyword>
<evidence type="ECO:0000313" key="2">
    <source>
        <dbReference type="EMBL" id="MFC3885079.1"/>
    </source>
</evidence>
<gene>
    <name evidence="2" type="ORF">ACFOU2_17030</name>
</gene>
<organism evidence="2 3">
    <name type="scientific">Bacillus songklensis</name>
    <dbReference type="NCBI Taxonomy" id="1069116"/>
    <lineage>
        <taxon>Bacteria</taxon>
        <taxon>Bacillati</taxon>
        <taxon>Bacillota</taxon>
        <taxon>Bacilli</taxon>
        <taxon>Bacillales</taxon>
        <taxon>Bacillaceae</taxon>
        <taxon>Bacillus</taxon>
    </lineage>
</organism>
<dbReference type="RefSeq" id="WP_377917148.1">
    <property type="nucleotide sequence ID" value="NZ_JBHRZT010000068.1"/>
</dbReference>
<proteinExistence type="predicted"/>
<dbReference type="EMBL" id="JBHRZT010000068">
    <property type="protein sequence ID" value="MFC3885079.1"/>
    <property type="molecule type" value="Genomic_DNA"/>
</dbReference>
<keyword evidence="1" id="KW-0472">Membrane</keyword>
<protein>
    <submittedName>
        <fullName evidence="2">Uncharacterized protein</fullName>
    </submittedName>
</protein>
<name>A0ABV8B6S0_9BACI</name>
<feature type="transmembrane region" description="Helical" evidence="1">
    <location>
        <begin position="67"/>
        <end position="86"/>
    </location>
</feature>
<reference evidence="3" key="1">
    <citation type="journal article" date="2019" name="Int. J. Syst. Evol. Microbiol.">
        <title>The Global Catalogue of Microorganisms (GCM) 10K type strain sequencing project: providing services to taxonomists for standard genome sequencing and annotation.</title>
        <authorList>
            <consortium name="The Broad Institute Genomics Platform"/>
            <consortium name="The Broad Institute Genome Sequencing Center for Infectious Disease"/>
            <person name="Wu L."/>
            <person name="Ma J."/>
        </authorList>
    </citation>
    <scope>NUCLEOTIDE SEQUENCE [LARGE SCALE GENOMIC DNA]</scope>
    <source>
        <strain evidence="3">CCUG 61889</strain>
    </source>
</reference>